<organism evidence="1 2">
    <name type="scientific">Roseovarius litoreus</name>
    <dbReference type="NCBI Taxonomy" id="1155722"/>
    <lineage>
        <taxon>Bacteria</taxon>
        <taxon>Pseudomonadati</taxon>
        <taxon>Pseudomonadota</taxon>
        <taxon>Alphaproteobacteria</taxon>
        <taxon>Rhodobacterales</taxon>
        <taxon>Roseobacteraceae</taxon>
        <taxon>Roseovarius</taxon>
    </lineage>
</organism>
<gene>
    <name evidence="1" type="ORF">SAMN05443432_106155</name>
</gene>
<reference evidence="1 2" key="1">
    <citation type="submission" date="2016-11" db="EMBL/GenBank/DDBJ databases">
        <authorList>
            <person name="Varghese N."/>
            <person name="Submissions S."/>
        </authorList>
    </citation>
    <scope>NUCLEOTIDE SEQUENCE [LARGE SCALE GENOMIC DNA]</scope>
    <source>
        <strain evidence="1 2">DSM 28249</strain>
    </source>
</reference>
<accession>A0A1M7HV22</accession>
<sequence length="55" mass="5685">MVEIGAALVKYRRHTSSSEAEGLPPEARAQVGGAREQGACRADMGVVSQRGSGVT</sequence>
<dbReference type="EMBL" id="FRCB01000006">
    <property type="protein sequence ID" value="SHM32411.1"/>
    <property type="molecule type" value="Genomic_DNA"/>
</dbReference>
<name>A0A1M7HV22_9RHOB</name>
<evidence type="ECO:0000313" key="1">
    <source>
        <dbReference type="EMBL" id="SHM32411.1"/>
    </source>
</evidence>
<keyword evidence="2" id="KW-1185">Reference proteome</keyword>
<dbReference type="RefSeq" id="WP_188129963.1">
    <property type="nucleotide sequence ID" value="NZ_FRCB01000006.1"/>
</dbReference>
<dbReference type="AlphaFoldDB" id="A0A1M7HV22"/>
<evidence type="ECO:0000313" key="2">
    <source>
        <dbReference type="Proteomes" id="UP000322545"/>
    </source>
</evidence>
<protein>
    <submittedName>
        <fullName evidence="1">Uncharacterized protein</fullName>
    </submittedName>
</protein>
<proteinExistence type="predicted"/>
<dbReference type="Proteomes" id="UP000322545">
    <property type="component" value="Unassembled WGS sequence"/>
</dbReference>